<sequence length="101" mass="11511">MKISSTVVGALLAAGSVSGAKLQVYKDKNYKNTCGTFTTSGWHKFNCLARSYHYLSDWNQVCVLFCRDNIFMGYRCQDTDQPDTEFSFNRINIYVGRRPSC</sequence>
<protein>
    <submittedName>
        <fullName evidence="2">Uncharacterized protein</fullName>
    </submittedName>
</protein>
<accession>A0A7R7VRK1</accession>
<proteinExistence type="predicted"/>
<feature type="chain" id="PRO_5030891324" evidence="1">
    <location>
        <begin position="20"/>
        <end position="101"/>
    </location>
</feature>
<organism evidence="2 3">
    <name type="scientific">Aspergillus chevalieri</name>
    <name type="common">Eurotium chevalieri</name>
    <dbReference type="NCBI Taxonomy" id="182096"/>
    <lineage>
        <taxon>Eukaryota</taxon>
        <taxon>Fungi</taxon>
        <taxon>Dikarya</taxon>
        <taxon>Ascomycota</taxon>
        <taxon>Pezizomycotina</taxon>
        <taxon>Eurotiomycetes</taxon>
        <taxon>Eurotiomycetidae</taxon>
        <taxon>Eurotiales</taxon>
        <taxon>Aspergillaceae</taxon>
        <taxon>Aspergillus</taxon>
        <taxon>Aspergillus subgen. Aspergillus</taxon>
    </lineage>
</organism>
<gene>
    <name evidence="2" type="ORF">ACHE_50653A</name>
</gene>
<dbReference type="KEGG" id="ache:ACHE_50653A"/>
<dbReference type="AlphaFoldDB" id="A0A7R7VRK1"/>
<dbReference type="EMBL" id="AP024420">
    <property type="protein sequence ID" value="BCR89455.1"/>
    <property type="molecule type" value="Genomic_DNA"/>
</dbReference>
<dbReference type="Proteomes" id="UP000637239">
    <property type="component" value="Chromosome 5"/>
</dbReference>
<dbReference type="GeneID" id="66983813"/>
<keyword evidence="1" id="KW-0732">Signal</keyword>
<feature type="signal peptide" evidence="1">
    <location>
        <begin position="1"/>
        <end position="19"/>
    </location>
</feature>
<evidence type="ECO:0000256" key="1">
    <source>
        <dbReference type="SAM" id="SignalP"/>
    </source>
</evidence>
<evidence type="ECO:0000313" key="3">
    <source>
        <dbReference type="Proteomes" id="UP000637239"/>
    </source>
</evidence>
<reference evidence="2" key="2">
    <citation type="submission" date="2021-02" db="EMBL/GenBank/DDBJ databases">
        <title>Aspergillus chevalieri M1 genome sequence.</title>
        <authorList>
            <person name="Kadooka C."/>
            <person name="Mori K."/>
            <person name="Futagami T."/>
        </authorList>
    </citation>
    <scope>NUCLEOTIDE SEQUENCE</scope>
    <source>
        <strain evidence="2">M1</strain>
    </source>
</reference>
<reference evidence="2" key="1">
    <citation type="submission" date="2021-01" db="EMBL/GenBank/DDBJ databases">
        <authorList>
            <consortium name="Aspergillus chevalieri M1 genome sequencing consortium"/>
            <person name="Kazuki M."/>
            <person name="Futagami T."/>
        </authorList>
    </citation>
    <scope>NUCLEOTIDE SEQUENCE</scope>
    <source>
        <strain evidence="2">M1</strain>
    </source>
</reference>
<keyword evidence="3" id="KW-1185">Reference proteome</keyword>
<dbReference type="RefSeq" id="XP_043137977.1">
    <property type="nucleotide sequence ID" value="XM_043280393.1"/>
</dbReference>
<name>A0A7R7VRK1_ASPCH</name>
<evidence type="ECO:0000313" key="2">
    <source>
        <dbReference type="EMBL" id="BCR89455.1"/>
    </source>
</evidence>